<protein>
    <recommendedName>
        <fullName evidence="4">Lipoprotein</fullName>
    </recommendedName>
</protein>
<feature type="signal peptide" evidence="1">
    <location>
        <begin position="1"/>
        <end position="33"/>
    </location>
</feature>
<dbReference type="EMBL" id="FNYD01000002">
    <property type="protein sequence ID" value="SEI81778.1"/>
    <property type="molecule type" value="Genomic_DNA"/>
</dbReference>
<name>A0A1H6TP30_9RHOB</name>
<evidence type="ECO:0000256" key="1">
    <source>
        <dbReference type="SAM" id="SignalP"/>
    </source>
</evidence>
<keyword evidence="1" id="KW-0732">Signal</keyword>
<gene>
    <name evidence="2" type="ORF">SAMN05444007_102410</name>
</gene>
<feature type="chain" id="PRO_5011491163" description="Lipoprotein" evidence="1">
    <location>
        <begin position="34"/>
        <end position="130"/>
    </location>
</feature>
<keyword evidence="3" id="KW-1185">Reference proteome</keyword>
<accession>A0A1H6TP30</accession>
<organism evidence="2 3">
    <name type="scientific">Cribrihabitans marinus</name>
    <dbReference type="NCBI Taxonomy" id="1227549"/>
    <lineage>
        <taxon>Bacteria</taxon>
        <taxon>Pseudomonadati</taxon>
        <taxon>Pseudomonadota</taxon>
        <taxon>Alphaproteobacteria</taxon>
        <taxon>Rhodobacterales</taxon>
        <taxon>Paracoccaceae</taxon>
        <taxon>Cribrihabitans</taxon>
    </lineage>
</organism>
<dbReference type="AlphaFoldDB" id="A0A1H6TP30"/>
<evidence type="ECO:0000313" key="3">
    <source>
        <dbReference type="Proteomes" id="UP000199379"/>
    </source>
</evidence>
<proteinExistence type="predicted"/>
<dbReference type="Proteomes" id="UP000199379">
    <property type="component" value="Unassembled WGS sequence"/>
</dbReference>
<reference evidence="2 3" key="1">
    <citation type="submission" date="2016-10" db="EMBL/GenBank/DDBJ databases">
        <authorList>
            <person name="de Groot N.N."/>
        </authorList>
    </citation>
    <scope>NUCLEOTIDE SEQUENCE [LARGE SCALE GENOMIC DNA]</scope>
    <source>
        <strain evidence="2 3">DSM 29340</strain>
    </source>
</reference>
<evidence type="ECO:0008006" key="4">
    <source>
        <dbReference type="Google" id="ProtNLM"/>
    </source>
</evidence>
<evidence type="ECO:0000313" key="2">
    <source>
        <dbReference type="EMBL" id="SEI81778.1"/>
    </source>
</evidence>
<sequence>MVNTVQVRRGARSGRAMRGVVLIALVGALAATAACGNRKKTDVLFDGQRFRAKAAPVDKSRTLADFVVTVNGVSASLDGAREAGRYQGTRYCIEKYGSSKIAWALGPDADPAQLRIENDRLSFRGTCQRP</sequence>
<dbReference type="STRING" id="1227549.SAMN05444007_102410"/>